<gene>
    <name evidence="1" type="ORF">M404DRAFT_165679</name>
</gene>
<reference evidence="1 2" key="1">
    <citation type="submission" date="2014-04" db="EMBL/GenBank/DDBJ databases">
        <authorList>
            <consortium name="DOE Joint Genome Institute"/>
            <person name="Kuo A."/>
            <person name="Kohler A."/>
            <person name="Costa M.D."/>
            <person name="Nagy L.G."/>
            <person name="Floudas D."/>
            <person name="Copeland A."/>
            <person name="Barry K.W."/>
            <person name="Cichocki N."/>
            <person name="Veneault-Fourrey C."/>
            <person name="LaButti K."/>
            <person name="Lindquist E.A."/>
            <person name="Lipzen A."/>
            <person name="Lundell T."/>
            <person name="Morin E."/>
            <person name="Murat C."/>
            <person name="Sun H."/>
            <person name="Tunlid A."/>
            <person name="Henrissat B."/>
            <person name="Grigoriev I.V."/>
            <person name="Hibbett D.S."/>
            <person name="Martin F."/>
            <person name="Nordberg H.P."/>
            <person name="Cantor M.N."/>
            <person name="Hua S.X."/>
        </authorList>
    </citation>
    <scope>NUCLEOTIDE SEQUENCE [LARGE SCALE GENOMIC DNA]</scope>
    <source>
        <strain evidence="1 2">Marx 270</strain>
    </source>
</reference>
<sequence>LQVVSPGLEGFKDSKQLLIVGVIVEFWHRQCLGVQGDWAKLVVFTSNGQYASDGIFRGISFHCELSAGNEVSKHRSSGESFFELIEGQPALLREVPGYVFSHKAGQGDNDVQVVVDEALEGLNVLDLLGFRPVADGFDLFARHGEAGRQKTVA</sequence>
<dbReference type="InParanoid" id="A0A0C3JCR2"/>
<organism evidence="1 2">
    <name type="scientific">Pisolithus tinctorius Marx 270</name>
    <dbReference type="NCBI Taxonomy" id="870435"/>
    <lineage>
        <taxon>Eukaryota</taxon>
        <taxon>Fungi</taxon>
        <taxon>Dikarya</taxon>
        <taxon>Basidiomycota</taxon>
        <taxon>Agaricomycotina</taxon>
        <taxon>Agaricomycetes</taxon>
        <taxon>Agaricomycetidae</taxon>
        <taxon>Boletales</taxon>
        <taxon>Sclerodermatineae</taxon>
        <taxon>Pisolithaceae</taxon>
        <taxon>Pisolithus</taxon>
    </lineage>
</organism>
<evidence type="ECO:0000313" key="2">
    <source>
        <dbReference type="Proteomes" id="UP000054217"/>
    </source>
</evidence>
<evidence type="ECO:0000313" key="1">
    <source>
        <dbReference type="EMBL" id="KIN95466.1"/>
    </source>
</evidence>
<name>A0A0C3JCR2_PISTI</name>
<proteinExistence type="predicted"/>
<dbReference type="AlphaFoldDB" id="A0A0C3JCR2"/>
<dbReference type="EMBL" id="KN832066">
    <property type="protein sequence ID" value="KIN95466.1"/>
    <property type="molecule type" value="Genomic_DNA"/>
</dbReference>
<keyword evidence="2" id="KW-1185">Reference proteome</keyword>
<protein>
    <submittedName>
        <fullName evidence="1">Uncharacterized protein</fullName>
    </submittedName>
</protein>
<dbReference type="HOGENOM" id="CLU_090544_0_1_1"/>
<reference evidence="2" key="2">
    <citation type="submission" date="2015-01" db="EMBL/GenBank/DDBJ databases">
        <title>Evolutionary Origins and Diversification of the Mycorrhizal Mutualists.</title>
        <authorList>
            <consortium name="DOE Joint Genome Institute"/>
            <consortium name="Mycorrhizal Genomics Consortium"/>
            <person name="Kohler A."/>
            <person name="Kuo A."/>
            <person name="Nagy L.G."/>
            <person name="Floudas D."/>
            <person name="Copeland A."/>
            <person name="Barry K.W."/>
            <person name="Cichocki N."/>
            <person name="Veneault-Fourrey C."/>
            <person name="LaButti K."/>
            <person name="Lindquist E.A."/>
            <person name="Lipzen A."/>
            <person name="Lundell T."/>
            <person name="Morin E."/>
            <person name="Murat C."/>
            <person name="Riley R."/>
            <person name="Ohm R."/>
            <person name="Sun H."/>
            <person name="Tunlid A."/>
            <person name="Henrissat B."/>
            <person name="Grigoriev I.V."/>
            <person name="Hibbett D.S."/>
            <person name="Martin F."/>
        </authorList>
    </citation>
    <scope>NUCLEOTIDE SEQUENCE [LARGE SCALE GENOMIC DNA]</scope>
    <source>
        <strain evidence="2">Marx 270</strain>
    </source>
</reference>
<dbReference type="Proteomes" id="UP000054217">
    <property type="component" value="Unassembled WGS sequence"/>
</dbReference>
<feature type="non-terminal residue" evidence="1">
    <location>
        <position position="1"/>
    </location>
</feature>
<dbReference type="OrthoDB" id="3046524at2759"/>
<accession>A0A0C3JCR2</accession>